<comment type="similarity">
    <text evidence="1 4">Belongs to the inositol phosphokinase (IPK) family.</text>
</comment>
<dbReference type="Gene3D" id="3.30.470.160">
    <property type="entry name" value="Inositol polyphosphate kinase"/>
    <property type="match status" value="1"/>
</dbReference>
<keyword evidence="2 4" id="KW-0808">Transferase</keyword>
<dbReference type="EMBL" id="JANTQA010000036">
    <property type="protein sequence ID" value="KAJ3435747.1"/>
    <property type="molecule type" value="Genomic_DNA"/>
</dbReference>
<dbReference type="EC" id="2.7.-.-" evidence="4"/>
<dbReference type="GO" id="GO:0046854">
    <property type="term" value="P:phosphatidylinositol phosphate biosynthetic process"/>
    <property type="evidence" value="ECO:0007669"/>
    <property type="project" value="TreeGrafter"/>
</dbReference>
<accession>A0AAV7Z116</accession>
<evidence type="ECO:0000256" key="1">
    <source>
        <dbReference type="ARBA" id="ARBA00007374"/>
    </source>
</evidence>
<dbReference type="InterPro" id="IPR005522">
    <property type="entry name" value="IPK"/>
</dbReference>
<dbReference type="Proteomes" id="UP001146793">
    <property type="component" value="Unassembled WGS sequence"/>
</dbReference>
<protein>
    <recommendedName>
        <fullName evidence="4">Kinase</fullName>
        <ecNumber evidence="4">2.7.-.-</ecNumber>
    </recommendedName>
</protein>
<evidence type="ECO:0000256" key="2">
    <source>
        <dbReference type="ARBA" id="ARBA00022679"/>
    </source>
</evidence>
<keyword evidence="3 4" id="KW-0418">Kinase</keyword>
<dbReference type="GO" id="GO:0005737">
    <property type="term" value="C:cytoplasm"/>
    <property type="evidence" value="ECO:0007669"/>
    <property type="project" value="TreeGrafter"/>
</dbReference>
<proteinExistence type="inferred from homology"/>
<evidence type="ECO:0000256" key="4">
    <source>
        <dbReference type="RuleBase" id="RU363090"/>
    </source>
</evidence>
<dbReference type="PANTHER" id="PTHR12400">
    <property type="entry name" value="INOSITOL POLYPHOSPHATE KINASE"/>
    <property type="match status" value="1"/>
</dbReference>
<reference evidence="5" key="1">
    <citation type="submission" date="2022-08" db="EMBL/GenBank/DDBJ databases">
        <title>Novel sulphate-reducing endosymbionts in the free-living metamonad Anaeramoeba.</title>
        <authorList>
            <person name="Jerlstrom-Hultqvist J."/>
            <person name="Cepicka I."/>
            <person name="Gallot-Lavallee L."/>
            <person name="Salas-Leiva D."/>
            <person name="Curtis B.A."/>
            <person name="Zahonova K."/>
            <person name="Pipaliya S."/>
            <person name="Dacks J."/>
            <person name="Roger A.J."/>
        </authorList>
    </citation>
    <scope>NUCLEOTIDE SEQUENCE</scope>
    <source>
        <strain evidence="5">Busselton2</strain>
    </source>
</reference>
<sequence>MSKAKHQVGGRGNILELPSSKLAKPISYEEGNFYATIKHNEKYTPLRPFLPRTYGFFDASDYDLKRIRTKELKVMLEKLSNLALVEQKTNNTRYFVMENLTLGMRKPCLMDIKMGRRCHDLIDGYEKKIKKIKKCKASTSWPCGFRLIGLKKFNHKTGVYERRDPEWGVSLTEEQSEEPLRIFLNNGLKNRVDIAQFFLDKLQKLRSVLRQYTGLRFYTSSLLFIYDAFSNRANLKLIDFTHSHVDIPQGQDDDGYLFGVENLIQILQKIINENK</sequence>
<gene>
    <name evidence="5" type="ORF">M0812_17785</name>
</gene>
<evidence type="ECO:0000256" key="3">
    <source>
        <dbReference type="ARBA" id="ARBA00022777"/>
    </source>
</evidence>
<dbReference type="SUPFAM" id="SSF56104">
    <property type="entry name" value="SAICAR synthase-like"/>
    <property type="match status" value="1"/>
</dbReference>
<name>A0AAV7Z116_9EUKA</name>
<dbReference type="GO" id="GO:0005634">
    <property type="term" value="C:nucleus"/>
    <property type="evidence" value="ECO:0007669"/>
    <property type="project" value="TreeGrafter"/>
</dbReference>
<dbReference type="AlphaFoldDB" id="A0AAV7Z116"/>
<dbReference type="InterPro" id="IPR038286">
    <property type="entry name" value="IPK_sf"/>
</dbReference>
<comment type="caution">
    <text evidence="5">The sequence shown here is derived from an EMBL/GenBank/DDBJ whole genome shotgun (WGS) entry which is preliminary data.</text>
</comment>
<dbReference type="GO" id="GO:0032958">
    <property type="term" value="P:inositol phosphate biosynthetic process"/>
    <property type="evidence" value="ECO:0007669"/>
    <property type="project" value="InterPro"/>
</dbReference>
<evidence type="ECO:0000313" key="5">
    <source>
        <dbReference type="EMBL" id="KAJ3435747.1"/>
    </source>
</evidence>
<evidence type="ECO:0000313" key="6">
    <source>
        <dbReference type="Proteomes" id="UP001146793"/>
    </source>
</evidence>
<dbReference type="PANTHER" id="PTHR12400:SF21">
    <property type="entry name" value="KINASE"/>
    <property type="match status" value="1"/>
</dbReference>
<dbReference type="GO" id="GO:0000828">
    <property type="term" value="F:inositol hexakisphosphate kinase activity"/>
    <property type="evidence" value="ECO:0007669"/>
    <property type="project" value="TreeGrafter"/>
</dbReference>
<organism evidence="5 6">
    <name type="scientific">Anaeramoeba flamelloides</name>
    <dbReference type="NCBI Taxonomy" id="1746091"/>
    <lineage>
        <taxon>Eukaryota</taxon>
        <taxon>Metamonada</taxon>
        <taxon>Anaeramoebidae</taxon>
        <taxon>Anaeramoeba</taxon>
    </lineage>
</organism>
<dbReference type="Pfam" id="PF03770">
    <property type="entry name" value="IPK"/>
    <property type="match status" value="1"/>
</dbReference>